<dbReference type="GO" id="GO:0006062">
    <property type="term" value="P:sorbitol catabolic process"/>
    <property type="evidence" value="ECO:0007669"/>
    <property type="project" value="TreeGrafter"/>
</dbReference>
<dbReference type="OMA" id="DIYPKSI"/>
<evidence type="ECO:0000256" key="2">
    <source>
        <dbReference type="ARBA" id="ARBA00008072"/>
    </source>
</evidence>
<dbReference type="VEuPathDB" id="FungiDB:CNBG_2996"/>
<reference evidence="14 15" key="2">
    <citation type="journal article" date="2018" name="Proc. Natl. Acad. Sci.">
        <title>RNAi is a critical determinant of centromere evolution in closely related fungi.</title>
        <authorList>
            <person name="Yadav V."/>
            <person name="Sun S."/>
            <person name="Billmyre R.B."/>
            <person name="Thimmappa B.C."/>
            <person name="Shea T."/>
            <person name="Lintner R."/>
            <person name="Bakkeren G."/>
            <person name="Cuomo C.A."/>
            <person name="Heitman J."/>
            <person name="Sanyal K."/>
        </authorList>
    </citation>
    <scope>NUCLEOTIDE SEQUENCE [LARGE SCALE GENOMIC DNA]</scope>
    <source>
        <strain evidence="14 15">R265</strain>
    </source>
</reference>
<dbReference type="InterPro" id="IPR013154">
    <property type="entry name" value="ADH-like_N"/>
</dbReference>
<dbReference type="PROSITE" id="PS00059">
    <property type="entry name" value="ADH_ZINC"/>
    <property type="match status" value="1"/>
</dbReference>
<comment type="similarity">
    <text evidence="2 11">Belongs to the zinc-containing alcohol dehydrogenase family.</text>
</comment>
<reference evidence="14 15" key="1">
    <citation type="journal article" date="2011" name="MBio">
        <title>Genome variation in Cryptococcus gattii, an emerging pathogen of immunocompetent hosts.</title>
        <authorList>
            <person name="D'Souza C.A."/>
            <person name="Kronstad J.W."/>
            <person name="Taylor G."/>
            <person name="Warren R."/>
            <person name="Yuen M."/>
            <person name="Hu G."/>
            <person name="Jung W.H."/>
            <person name="Sham A."/>
            <person name="Kidd S.E."/>
            <person name="Tangen K."/>
            <person name="Lee N."/>
            <person name="Zeilmaker T."/>
            <person name="Sawkins J."/>
            <person name="McVicker G."/>
            <person name="Shah S."/>
            <person name="Gnerre S."/>
            <person name="Griggs A."/>
            <person name="Zeng Q."/>
            <person name="Bartlett K."/>
            <person name="Li W."/>
            <person name="Wang X."/>
            <person name="Heitman J."/>
            <person name="Stajich J.E."/>
            <person name="Fraser J.A."/>
            <person name="Meyer W."/>
            <person name="Carter D."/>
            <person name="Schein J."/>
            <person name="Krzywinski M."/>
            <person name="Kwon-Chung K.J."/>
            <person name="Varma A."/>
            <person name="Wang J."/>
            <person name="Brunham R."/>
            <person name="Fyfe M."/>
            <person name="Ouellette B.F."/>
            <person name="Siddiqui A."/>
            <person name="Marra M."/>
            <person name="Jones S."/>
            <person name="Holt R."/>
            <person name="Birren B.W."/>
            <person name="Galagan J.E."/>
            <person name="Cuomo C.A."/>
        </authorList>
    </citation>
    <scope>NUCLEOTIDE SEQUENCE [LARGE SCALE GENOMIC DNA]</scope>
    <source>
        <strain evidence="14 15">R265</strain>
    </source>
</reference>
<comment type="subunit">
    <text evidence="3">Homotetramer.</text>
</comment>
<evidence type="ECO:0000313" key="14">
    <source>
        <dbReference type="EMBL" id="KGB77158.1"/>
    </source>
</evidence>
<dbReference type="GO" id="GO:0008270">
    <property type="term" value="F:zinc ion binding"/>
    <property type="evidence" value="ECO:0007669"/>
    <property type="project" value="InterPro"/>
</dbReference>
<dbReference type="STRING" id="294750.A0A095EIS7"/>
<dbReference type="SUPFAM" id="SSF50129">
    <property type="entry name" value="GroES-like"/>
    <property type="match status" value="1"/>
</dbReference>
<dbReference type="GO" id="GO:0050019">
    <property type="term" value="F:L-arabinitol 4-dehydrogenase activity"/>
    <property type="evidence" value="ECO:0007669"/>
    <property type="project" value="UniProtKB-EC"/>
</dbReference>
<dbReference type="OrthoDB" id="2148442at2759"/>
<keyword evidence="15" id="KW-1185">Reference proteome</keyword>
<accession>A0A095EIS7</accession>
<protein>
    <recommendedName>
        <fullName evidence="9">L-arabinitol 4-dehydrogenase</fullName>
        <ecNumber evidence="8">1.1.1.12</ecNumber>
    </recommendedName>
</protein>
<gene>
    <name evidence="14" type="ORF">CNBG_2996</name>
</gene>
<sequence length="400" mass="42915">MCSSHATAVESVSPAPQKSQYEVKYDPDLILKSVDFKELKEGDKELKDVKANIACAYDEKHNVKMINKPIPKAREDEVVVHIKATGICGSDVHFWKHGQIGPTMVVTDTCGAGHESAGEVVEVGPGVKQWKVGDRVAIECGVPCGQASCAPCVTGRYNACPQVVFFSTPPYHGTLTRFHAHPASWLHRLPDNLSYEEGALCEPLAVALAALERAGNRLGDPILICGAGPIGLVTLLASHAAGCTPIVITDLQASRLDVAKKLVPTVKTVHIERSWTPKETSEAIKNAAGTGIRVAIDATGFESSITAAIYSVVFGGKVFVVGVGPSEQKYPFGYCSANEIDLQFQYRYAHQYPKALRIVSGGLINLKPLLTHTFPLNKAVEAFHVAADPTKGAIKVQIID</sequence>
<dbReference type="CDD" id="cd05285">
    <property type="entry name" value="sorbitol_DH"/>
    <property type="match status" value="1"/>
</dbReference>
<keyword evidence="6" id="KW-0560">Oxidoreductase</keyword>
<keyword evidence="7" id="KW-0520">NAD</keyword>
<evidence type="ECO:0000259" key="12">
    <source>
        <dbReference type="Pfam" id="PF00107"/>
    </source>
</evidence>
<dbReference type="PANTHER" id="PTHR43161">
    <property type="entry name" value="SORBITOL DEHYDROGENASE"/>
    <property type="match status" value="1"/>
</dbReference>
<dbReference type="FunFam" id="3.40.50.720:FF:000068">
    <property type="entry name" value="Sorbitol dehydrogenase"/>
    <property type="match status" value="1"/>
</dbReference>
<evidence type="ECO:0000256" key="11">
    <source>
        <dbReference type="RuleBase" id="RU361277"/>
    </source>
</evidence>
<dbReference type="Proteomes" id="UP000029445">
    <property type="component" value="Chromosome 1"/>
</dbReference>
<dbReference type="HOGENOM" id="CLU_026673_11_5_1"/>
<comment type="cofactor">
    <cofactor evidence="1 11">
        <name>Zn(2+)</name>
        <dbReference type="ChEBI" id="CHEBI:29105"/>
    </cofactor>
</comment>
<evidence type="ECO:0000256" key="3">
    <source>
        <dbReference type="ARBA" id="ARBA00011881"/>
    </source>
</evidence>
<organism evidence="14 15">
    <name type="scientific">Cryptococcus deuterogattii (strain R265)</name>
    <name type="common">Cryptococcus gattii VGII (strain R265)</name>
    <dbReference type="NCBI Taxonomy" id="294750"/>
    <lineage>
        <taxon>Eukaryota</taxon>
        <taxon>Fungi</taxon>
        <taxon>Dikarya</taxon>
        <taxon>Basidiomycota</taxon>
        <taxon>Agaricomycotina</taxon>
        <taxon>Tremellomycetes</taxon>
        <taxon>Tremellales</taxon>
        <taxon>Cryptococcaceae</taxon>
        <taxon>Cryptococcus</taxon>
        <taxon>Cryptococcus gattii species complex</taxon>
    </lineage>
</organism>
<evidence type="ECO:0000256" key="10">
    <source>
        <dbReference type="ARBA" id="ARBA00049317"/>
    </source>
</evidence>
<dbReference type="PANTHER" id="PTHR43161:SF12">
    <property type="entry name" value="L-ARABINITOL 4-DEHYDROGENASE"/>
    <property type="match status" value="1"/>
</dbReference>
<dbReference type="Pfam" id="PF00107">
    <property type="entry name" value="ADH_zinc_N"/>
    <property type="match status" value="1"/>
</dbReference>
<keyword evidence="4 11" id="KW-0479">Metal-binding</keyword>
<dbReference type="GeneID" id="88179308"/>
<keyword evidence="5 11" id="KW-0862">Zinc</keyword>
<dbReference type="InterPro" id="IPR013149">
    <property type="entry name" value="ADH-like_C"/>
</dbReference>
<comment type="catalytic activity">
    <reaction evidence="10">
        <text>L-arabinitol + NAD(+) = L-xylulose + NADH + H(+)</text>
        <dbReference type="Rhea" id="RHEA:16381"/>
        <dbReference type="ChEBI" id="CHEBI:15378"/>
        <dbReference type="ChEBI" id="CHEBI:17399"/>
        <dbReference type="ChEBI" id="CHEBI:18403"/>
        <dbReference type="ChEBI" id="CHEBI:57540"/>
        <dbReference type="ChEBI" id="CHEBI:57945"/>
        <dbReference type="EC" id="1.1.1.12"/>
    </reaction>
</comment>
<feature type="domain" description="Alcohol dehydrogenase-like N-terminal" evidence="13">
    <location>
        <begin position="75"/>
        <end position="191"/>
    </location>
</feature>
<evidence type="ECO:0000256" key="9">
    <source>
        <dbReference type="ARBA" id="ARBA00039783"/>
    </source>
</evidence>
<dbReference type="InterPro" id="IPR011032">
    <property type="entry name" value="GroES-like_sf"/>
</dbReference>
<evidence type="ECO:0000256" key="8">
    <source>
        <dbReference type="ARBA" id="ARBA00038954"/>
    </source>
</evidence>
<evidence type="ECO:0000256" key="6">
    <source>
        <dbReference type="ARBA" id="ARBA00023002"/>
    </source>
</evidence>
<dbReference type="Gene3D" id="3.90.180.10">
    <property type="entry name" value="Medium-chain alcohol dehydrogenases, catalytic domain"/>
    <property type="match status" value="1"/>
</dbReference>
<evidence type="ECO:0000256" key="4">
    <source>
        <dbReference type="ARBA" id="ARBA00022723"/>
    </source>
</evidence>
<evidence type="ECO:0000256" key="1">
    <source>
        <dbReference type="ARBA" id="ARBA00001947"/>
    </source>
</evidence>
<feature type="domain" description="Alcohol dehydrogenase-like C-terminal" evidence="12">
    <location>
        <begin position="229"/>
        <end position="359"/>
    </location>
</feature>
<dbReference type="AlphaFoldDB" id="A0A095EIS7"/>
<name>A0A095EIS7_CRYD2</name>
<evidence type="ECO:0000313" key="15">
    <source>
        <dbReference type="Proteomes" id="UP000029445"/>
    </source>
</evidence>
<dbReference type="EMBL" id="CP025759">
    <property type="protein sequence ID" value="KGB77158.1"/>
    <property type="molecule type" value="Genomic_DNA"/>
</dbReference>
<dbReference type="Gene3D" id="3.40.50.720">
    <property type="entry name" value="NAD(P)-binding Rossmann-like Domain"/>
    <property type="match status" value="1"/>
</dbReference>
<proteinExistence type="inferred from homology"/>
<dbReference type="InterPro" id="IPR036291">
    <property type="entry name" value="NAD(P)-bd_dom_sf"/>
</dbReference>
<dbReference type="Pfam" id="PF08240">
    <property type="entry name" value="ADH_N"/>
    <property type="match status" value="1"/>
</dbReference>
<dbReference type="InterPro" id="IPR002328">
    <property type="entry name" value="ADH_Zn_CS"/>
</dbReference>
<evidence type="ECO:0000256" key="7">
    <source>
        <dbReference type="ARBA" id="ARBA00023027"/>
    </source>
</evidence>
<dbReference type="GO" id="GO:0003939">
    <property type="term" value="F:L-iditol 2-dehydrogenase (NAD+) activity"/>
    <property type="evidence" value="ECO:0007669"/>
    <property type="project" value="TreeGrafter"/>
</dbReference>
<dbReference type="RefSeq" id="XP_062882989.1">
    <property type="nucleotide sequence ID" value="XM_063027034.1"/>
</dbReference>
<evidence type="ECO:0000256" key="5">
    <source>
        <dbReference type="ARBA" id="ARBA00022833"/>
    </source>
</evidence>
<dbReference type="KEGG" id="cdeu:CNBG_2996"/>
<dbReference type="SUPFAM" id="SSF51735">
    <property type="entry name" value="NAD(P)-binding Rossmann-fold domains"/>
    <property type="match status" value="1"/>
</dbReference>
<dbReference type="InterPro" id="IPR045306">
    <property type="entry name" value="SDH-like"/>
</dbReference>
<evidence type="ECO:0000259" key="13">
    <source>
        <dbReference type="Pfam" id="PF08240"/>
    </source>
</evidence>
<dbReference type="EC" id="1.1.1.12" evidence="8"/>